<dbReference type="RefSeq" id="XP_016468881.1">
    <property type="nucleotide sequence ID" value="XM_016613395.2"/>
</dbReference>
<dbReference type="GeneID" id="107791350"/>
<keyword evidence="1" id="KW-1185">Reference proteome</keyword>
<reference evidence="2" key="2">
    <citation type="submission" date="2025-08" db="UniProtKB">
        <authorList>
            <consortium name="RefSeq"/>
        </authorList>
    </citation>
    <scope>IDENTIFICATION</scope>
    <source>
        <tissue evidence="2">Leaf</tissue>
    </source>
</reference>
<dbReference type="Proteomes" id="UP000790787">
    <property type="component" value="Chromosome 5"/>
</dbReference>
<protein>
    <submittedName>
        <fullName evidence="2">Uncharacterized protein LOC107791350 isoform X2</fullName>
    </submittedName>
    <submittedName>
        <fullName evidence="2">Uncharacterized protein isoform X3</fullName>
    </submittedName>
</protein>
<proteinExistence type="predicted"/>
<accession>A0A1S3ZX58</accession>
<organism evidence="1 2">
    <name type="scientific">Nicotiana tabacum</name>
    <name type="common">Common tobacco</name>
    <dbReference type="NCBI Taxonomy" id="4097"/>
    <lineage>
        <taxon>Eukaryota</taxon>
        <taxon>Viridiplantae</taxon>
        <taxon>Streptophyta</taxon>
        <taxon>Embryophyta</taxon>
        <taxon>Tracheophyta</taxon>
        <taxon>Spermatophyta</taxon>
        <taxon>Magnoliopsida</taxon>
        <taxon>eudicotyledons</taxon>
        <taxon>Gunneridae</taxon>
        <taxon>Pentapetalae</taxon>
        <taxon>asterids</taxon>
        <taxon>lamiids</taxon>
        <taxon>Solanales</taxon>
        <taxon>Solanaceae</taxon>
        <taxon>Nicotianoideae</taxon>
        <taxon>Nicotianeae</taxon>
        <taxon>Nicotiana</taxon>
    </lineage>
</organism>
<dbReference type="RefSeq" id="XP_016468881.1">
    <property type="nucleotide sequence ID" value="XM_016613395.1"/>
</dbReference>
<dbReference type="OrthoDB" id="1241824at2759"/>
<evidence type="ECO:0000313" key="1">
    <source>
        <dbReference type="Proteomes" id="UP000790787"/>
    </source>
</evidence>
<dbReference type="AlphaFoldDB" id="A0A1S3ZX58"/>
<name>A0A1S3ZX58_TOBAC</name>
<gene>
    <name evidence="2" type="primary">LOC107791350</name>
</gene>
<reference evidence="1" key="1">
    <citation type="journal article" date="2014" name="Nat. Commun.">
        <title>The tobacco genome sequence and its comparison with those of tomato and potato.</title>
        <authorList>
            <person name="Sierro N."/>
            <person name="Battey J.N."/>
            <person name="Ouadi S."/>
            <person name="Bakaher N."/>
            <person name="Bovet L."/>
            <person name="Willig A."/>
            <person name="Goepfert S."/>
            <person name="Peitsch M.C."/>
            <person name="Ivanov N.V."/>
        </authorList>
    </citation>
    <scope>NUCLEOTIDE SEQUENCE [LARGE SCALE GENOMIC DNA]</scope>
</reference>
<sequence>MLLFPSDGLKAQEILQTVNAFGWRSFVQCPRDYNRNIVLEFYSNLNPVSRTSTVRGGGSLNVTGANLDQGTHVFVPIPLPTTMMDLNRGSGTTPSPMIFSSQPLSVFSNLEVNHGVATTGGSSVPIQQENGFDVNTYLDLFQGNGHEN</sequence>
<evidence type="ECO:0000313" key="2">
    <source>
        <dbReference type="RefSeq" id="XP_016468881.1"/>
    </source>
</evidence>